<gene>
    <name evidence="6" type="ORF">R4146_03275</name>
</gene>
<dbReference type="NCBIfam" id="TIGR00696">
    <property type="entry name" value="wecG_tagA_cpsF"/>
    <property type="match status" value="1"/>
</dbReference>
<evidence type="ECO:0000256" key="2">
    <source>
        <dbReference type="ARBA" id="ARBA00022679"/>
    </source>
</evidence>
<comment type="pathway">
    <text evidence="5">Cell wall biogenesis; teichoic acid biosynthesis.</text>
</comment>
<dbReference type="PANTHER" id="PTHR34136:SF1">
    <property type="entry name" value="UDP-N-ACETYL-D-MANNOSAMINURONIC ACID TRANSFERASE"/>
    <property type="match status" value="1"/>
</dbReference>
<evidence type="ECO:0000256" key="1">
    <source>
        <dbReference type="ARBA" id="ARBA00022676"/>
    </source>
</evidence>
<dbReference type="Pfam" id="PF03808">
    <property type="entry name" value="Glyco_tran_WecG"/>
    <property type="match status" value="1"/>
</dbReference>
<comment type="catalytic activity">
    <reaction evidence="5">
        <text>UDP-N-acetyl-alpha-D-mannosamine + N-acetyl-alpha-D-glucosaminyl-di-trans,octa-cis-undecaprenyl diphosphate = N-acetyl-beta-D-mannosaminyl-(1-&gt;4)-N-acetyl-alpha-D-glucosaminyl di-trans,octa-cis-undecaprenyl diphosphate + UDP + H(+)</text>
        <dbReference type="Rhea" id="RHEA:16053"/>
        <dbReference type="ChEBI" id="CHEBI:15378"/>
        <dbReference type="ChEBI" id="CHEBI:58223"/>
        <dbReference type="ChEBI" id="CHEBI:62959"/>
        <dbReference type="ChEBI" id="CHEBI:68623"/>
        <dbReference type="ChEBI" id="CHEBI:132210"/>
        <dbReference type="EC" id="2.4.1.187"/>
    </reaction>
</comment>
<dbReference type="EC" id="2.4.1.187" evidence="5"/>
<sequence length="245" mass="27996">MTDKLKRTAILNISYINTNFNHFLNIIQERTNDRSNTFIVTVNPEIAYYAHEHPEYQKIISGADFITPDGIGIIKASEMLNTPIQERITGFDIFKAMLDWGNQNHKSAYFVGAKPNVIEDLKAVLASDYPNLKISGMHDGYFDDEQSIADEIKQTQPDMVFAALGSPKQEAFIAKYRHLNNGLWIGLGGSFDVLSGNTKRAPKFWINHHLEWLYRLISEPSRLPRLMVIPKYLKLIRKAKKSRLG</sequence>
<keyword evidence="7" id="KW-1185">Reference proteome</keyword>
<organism evidence="6 7">
    <name type="scientific">Nicoliella lavandulae</name>
    <dbReference type="NCBI Taxonomy" id="3082954"/>
    <lineage>
        <taxon>Bacteria</taxon>
        <taxon>Bacillati</taxon>
        <taxon>Bacillota</taxon>
        <taxon>Bacilli</taxon>
        <taxon>Lactobacillales</taxon>
        <taxon>Lactobacillaceae</taxon>
        <taxon>Nicoliella</taxon>
    </lineage>
</organism>
<dbReference type="Proteomes" id="UP001370590">
    <property type="component" value="Unassembled WGS sequence"/>
</dbReference>
<accession>A0ABU8SJY3</accession>
<dbReference type="PANTHER" id="PTHR34136">
    <property type="match status" value="1"/>
</dbReference>
<dbReference type="EMBL" id="JAWMWH010000001">
    <property type="protein sequence ID" value="MEJ6400193.1"/>
    <property type="molecule type" value="Genomic_DNA"/>
</dbReference>
<comment type="similarity">
    <text evidence="5">Belongs to the glycosyltransferase 26 family. TagA/TarA subfamily.</text>
</comment>
<dbReference type="HAMAP" id="MF_02070">
    <property type="entry name" value="TagA_TarA"/>
    <property type="match status" value="1"/>
</dbReference>
<dbReference type="CDD" id="cd06533">
    <property type="entry name" value="Glyco_transf_WecG_TagA"/>
    <property type="match status" value="1"/>
</dbReference>
<name>A0ABU8SJY3_9LACO</name>
<keyword evidence="2 5" id="KW-0808">Transferase</keyword>
<evidence type="ECO:0000313" key="6">
    <source>
        <dbReference type="EMBL" id="MEJ6400193.1"/>
    </source>
</evidence>
<protein>
    <recommendedName>
        <fullName evidence="5">N-acetylglucosaminyldiphosphoundecaprenol N-acetyl-beta-D-mannosaminyltransferase</fullName>
        <ecNumber evidence="5">2.4.1.187</ecNumber>
    </recommendedName>
    <alternativeName>
        <fullName evidence="5">N-acetylmannosaminyltransferase</fullName>
    </alternativeName>
    <alternativeName>
        <fullName evidence="5">UDP-N-acetylmannosamine transferase</fullName>
    </alternativeName>
    <alternativeName>
        <fullName evidence="5">UDP-N-acetylmannosamine:N-acetylglucosaminyl pyrophosphorylundecaprenol N-acetylmannosaminyltransferase</fullName>
    </alternativeName>
</protein>
<dbReference type="InterPro" id="IPR034714">
    <property type="entry name" value="TagA_TarA"/>
</dbReference>
<evidence type="ECO:0000256" key="5">
    <source>
        <dbReference type="HAMAP-Rule" id="MF_02070"/>
    </source>
</evidence>
<dbReference type="RefSeq" id="WP_339960011.1">
    <property type="nucleotide sequence ID" value="NZ_JAWMWH010000001.1"/>
</dbReference>
<comment type="caution">
    <text evidence="6">The sequence shown here is derived from an EMBL/GenBank/DDBJ whole genome shotgun (WGS) entry which is preliminary data.</text>
</comment>
<keyword evidence="1 5" id="KW-0328">Glycosyltransferase</keyword>
<reference evidence="6 7" key="1">
    <citation type="submission" date="2023-10" db="EMBL/GenBank/DDBJ databases">
        <title>Nicoliella lavandulae sp. nov. isolated from Lavandula angustifolia flowers.</title>
        <authorList>
            <person name="Alcantara C."/>
            <person name="Zuniga M."/>
            <person name="Landete J.M."/>
            <person name="Monedero V."/>
        </authorList>
    </citation>
    <scope>NUCLEOTIDE SEQUENCE [LARGE SCALE GENOMIC DNA]</scope>
    <source>
        <strain evidence="6 7">Es01</strain>
    </source>
</reference>
<evidence type="ECO:0000256" key="3">
    <source>
        <dbReference type="ARBA" id="ARBA00022944"/>
    </source>
</evidence>
<keyword evidence="4 5" id="KW-0961">Cell wall biogenesis/degradation</keyword>
<proteinExistence type="inferred from homology"/>
<evidence type="ECO:0000313" key="7">
    <source>
        <dbReference type="Proteomes" id="UP001370590"/>
    </source>
</evidence>
<evidence type="ECO:0000256" key="4">
    <source>
        <dbReference type="ARBA" id="ARBA00023316"/>
    </source>
</evidence>
<keyword evidence="3 5" id="KW-0777">Teichoic acid biosynthesis</keyword>
<comment type="function">
    <text evidence="5">Catalyzes the conversion of GlcNAc-PP-undecaprenol into ManNAc-GlcNAc-PP-undecaprenol, the first committed lipid intermediate in the de novo synthesis of teichoic acid.</text>
</comment>
<dbReference type="InterPro" id="IPR004629">
    <property type="entry name" value="WecG_TagA_CpsF"/>
</dbReference>